<evidence type="ECO:0000313" key="2">
    <source>
        <dbReference type="EMBL" id="UPU35145.1"/>
    </source>
</evidence>
<dbReference type="Proteomes" id="UP000831485">
    <property type="component" value="Chromosome"/>
</dbReference>
<evidence type="ECO:0000313" key="3">
    <source>
        <dbReference type="Proteomes" id="UP000831485"/>
    </source>
</evidence>
<keyword evidence="1" id="KW-0472">Membrane</keyword>
<gene>
    <name evidence="2" type="ORF">M1B72_17055</name>
</gene>
<keyword evidence="1" id="KW-0812">Transmembrane</keyword>
<sequence>MEHLVAILKVQVVVLVVALYVAAIFQVTKGKSGIRGGVISTRRRNNVTRFQLLGVTVLTSGYFTFRLIENPSQLPAVPPELFYILGGSNLLYLAGKFLSR</sequence>
<reference evidence="2" key="1">
    <citation type="submission" date="2022-04" db="EMBL/GenBank/DDBJ databases">
        <authorList>
            <person name="Liu G."/>
        </authorList>
    </citation>
    <scope>NUCLEOTIDE SEQUENCE</scope>
    <source>
        <strain evidence="2">RG22</strain>
    </source>
</reference>
<organism evidence="2 3">
    <name type="scientific">Geomonas paludis</name>
    <dbReference type="NCBI Taxonomy" id="2740185"/>
    <lineage>
        <taxon>Bacteria</taxon>
        <taxon>Pseudomonadati</taxon>
        <taxon>Thermodesulfobacteriota</taxon>
        <taxon>Desulfuromonadia</taxon>
        <taxon>Geobacterales</taxon>
        <taxon>Geobacteraceae</taxon>
        <taxon>Geomonas</taxon>
    </lineage>
</organism>
<dbReference type="RefSeq" id="WP_183349588.1">
    <property type="nucleotide sequence ID" value="NZ_BLXY01000009.1"/>
</dbReference>
<accession>A0ABY4LC43</accession>
<evidence type="ECO:0000256" key="1">
    <source>
        <dbReference type="SAM" id="Phobius"/>
    </source>
</evidence>
<feature type="transmembrane region" description="Helical" evidence="1">
    <location>
        <begin position="6"/>
        <end position="28"/>
    </location>
</feature>
<proteinExistence type="predicted"/>
<keyword evidence="1" id="KW-1133">Transmembrane helix</keyword>
<name>A0ABY4LC43_9BACT</name>
<keyword evidence="3" id="KW-1185">Reference proteome</keyword>
<feature type="transmembrane region" description="Helical" evidence="1">
    <location>
        <begin position="49"/>
        <end position="68"/>
    </location>
</feature>
<feature type="transmembrane region" description="Helical" evidence="1">
    <location>
        <begin position="80"/>
        <end position="98"/>
    </location>
</feature>
<dbReference type="EMBL" id="CP096574">
    <property type="protein sequence ID" value="UPU35145.1"/>
    <property type="molecule type" value="Genomic_DNA"/>
</dbReference>
<protein>
    <submittedName>
        <fullName evidence="2">Uncharacterized protein</fullName>
    </submittedName>
</protein>